<dbReference type="Gene3D" id="3.10.450.50">
    <property type="match status" value="1"/>
</dbReference>
<reference evidence="3" key="1">
    <citation type="submission" date="2016-03" db="EMBL/GenBank/DDBJ databases">
        <authorList>
            <person name="Guldener U."/>
        </authorList>
    </citation>
    <scope>NUCLEOTIDE SEQUENCE [LARGE SCALE GENOMIC DNA]</scope>
    <source>
        <strain evidence="3">04CH-RAC-A.6.1</strain>
    </source>
</reference>
<feature type="compositionally biased region" description="Polar residues" evidence="1">
    <location>
        <begin position="313"/>
        <end position="323"/>
    </location>
</feature>
<feature type="compositionally biased region" description="Polar residues" evidence="1">
    <location>
        <begin position="463"/>
        <end position="508"/>
    </location>
</feature>
<name>A0A1E1JRU6_9HELO</name>
<gene>
    <name evidence="2" type="ORF">RAG0_00221</name>
</gene>
<feature type="region of interest" description="Disordered" evidence="1">
    <location>
        <begin position="343"/>
        <end position="617"/>
    </location>
</feature>
<feature type="compositionally biased region" description="Basic and acidic residues" evidence="1">
    <location>
        <begin position="414"/>
        <end position="431"/>
    </location>
</feature>
<dbReference type="OrthoDB" id="1162399at2759"/>
<feature type="compositionally biased region" description="Basic and acidic residues" evidence="1">
    <location>
        <begin position="294"/>
        <end position="310"/>
    </location>
</feature>
<sequence>MSLQAVYQQFLSAPKESALASDASLHYITTLVTLNGSSAIIKHLNAQTQDLKKKEEKLLDVVESADAIAAEVHTTVEFVIGGGSYLPGLDDNFLADRVVTFPIIHIVSFNPSGKIQQIRQSWDQGSLLKLIDVIGKSGRNWPIRDGMDQIKLIASSVKSTGKSDSKDGQETRSRTNSTNVTRDPHASLSLFQPREKTHNESLPAVVPPRSSAKPAPRNYHDLFVGQESNDNSPALATRSELSREPADSSSIAPKGGAGKNYHASRLFDLQDEDFASPDKKSNPAKYEHFNLGEVSEEHAEKRPPLKEVKSGKHSSQWNFDDFNTPQRVVPTKVLRKNEVRHWGNSDDEVTDSPVKIKKVDKPRKDAETHFEFEDDGTPDGPRLIGRPRGAGTNDGSMGIYKNNMFDDSDESTAEPEHVKPTIANVKERSKDFNPQFAMTDDSPAGKQGPQRISEDRAKVIKNQGANWDTYDQSPNQKENGSKSHSGVRSNSSKGPLSENTNSSANSREIQNKGITIAGDGMGGRKGADRLDNNSKGINIAGDGMGGRKGAGSLDSSSKGITVGGDGMGGKKGAGRQWGFGDESDGEEVGGANTGSKYRTGKTASKAQQATGGDFWDF</sequence>
<feature type="compositionally biased region" description="Basic and acidic residues" evidence="1">
    <location>
        <begin position="161"/>
        <end position="173"/>
    </location>
</feature>
<dbReference type="Proteomes" id="UP000178912">
    <property type="component" value="Unassembled WGS sequence"/>
</dbReference>
<evidence type="ECO:0000256" key="1">
    <source>
        <dbReference type="SAM" id="MobiDB-lite"/>
    </source>
</evidence>
<dbReference type="InterPro" id="IPR032710">
    <property type="entry name" value="NTF2-like_dom_sf"/>
</dbReference>
<evidence type="ECO:0000313" key="3">
    <source>
        <dbReference type="Proteomes" id="UP000178912"/>
    </source>
</evidence>
<dbReference type="AlphaFoldDB" id="A0A1E1JRU6"/>
<feature type="region of interest" description="Disordered" evidence="1">
    <location>
        <begin position="156"/>
        <end position="259"/>
    </location>
</feature>
<dbReference type="SUPFAM" id="SSF54427">
    <property type="entry name" value="NTF2-like"/>
    <property type="match status" value="1"/>
</dbReference>
<keyword evidence="3" id="KW-1185">Reference proteome</keyword>
<accession>A0A1E1JRU6</accession>
<feature type="region of interest" description="Disordered" evidence="1">
    <location>
        <begin position="294"/>
        <end position="323"/>
    </location>
</feature>
<evidence type="ECO:0000313" key="2">
    <source>
        <dbReference type="EMBL" id="CZS88479.1"/>
    </source>
</evidence>
<feature type="compositionally biased region" description="Polar residues" evidence="1">
    <location>
        <begin position="593"/>
        <end position="610"/>
    </location>
</feature>
<organism evidence="2 3">
    <name type="scientific">Rhynchosporium agropyri</name>
    <dbReference type="NCBI Taxonomy" id="914238"/>
    <lineage>
        <taxon>Eukaryota</taxon>
        <taxon>Fungi</taxon>
        <taxon>Dikarya</taxon>
        <taxon>Ascomycota</taxon>
        <taxon>Pezizomycotina</taxon>
        <taxon>Leotiomycetes</taxon>
        <taxon>Helotiales</taxon>
        <taxon>Ploettnerulaceae</taxon>
        <taxon>Rhynchosporium</taxon>
    </lineage>
</organism>
<proteinExistence type="predicted"/>
<evidence type="ECO:0008006" key="4">
    <source>
        <dbReference type="Google" id="ProtNLM"/>
    </source>
</evidence>
<protein>
    <recommendedName>
        <fullName evidence="4">NTF2-like protein</fullName>
    </recommendedName>
</protein>
<feature type="compositionally biased region" description="Basic and acidic residues" evidence="1">
    <location>
        <begin position="357"/>
        <end position="371"/>
    </location>
</feature>
<feature type="compositionally biased region" description="Gly residues" evidence="1">
    <location>
        <begin position="561"/>
        <end position="577"/>
    </location>
</feature>
<dbReference type="EMBL" id="FJUX01000001">
    <property type="protein sequence ID" value="CZS88479.1"/>
    <property type="molecule type" value="Genomic_DNA"/>
</dbReference>